<feature type="modified residue" description="4-aspartylphosphate" evidence="3">
    <location>
        <position position="56"/>
    </location>
</feature>
<dbReference type="CDD" id="cd17535">
    <property type="entry name" value="REC_NarL-like"/>
    <property type="match status" value="1"/>
</dbReference>
<dbReference type="CDD" id="cd06170">
    <property type="entry name" value="LuxR_C_like"/>
    <property type="match status" value="1"/>
</dbReference>
<dbReference type="InterPro" id="IPR011006">
    <property type="entry name" value="CheY-like_superfamily"/>
</dbReference>
<dbReference type="SUPFAM" id="SSF46894">
    <property type="entry name" value="C-terminal effector domain of the bipartite response regulators"/>
    <property type="match status" value="1"/>
</dbReference>
<dbReference type="InterPro" id="IPR058245">
    <property type="entry name" value="NreC/VraR/RcsB-like_REC"/>
</dbReference>
<dbReference type="SMART" id="SM00421">
    <property type="entry name" value="HTH_LUXR"/>
    <property type="match status" value="1"/>
</dbReference>
<feature type="domain" description="Response regulatory" evidence="5">
    <location>
        <begin position="5"/>
        <end position="121"/>
    </location>
</feature>
<name>S7TWW4_DESML</name>
<protein>
    <submittedName>
        <fullName evidence="6">Two component transcriptional regulator, LuxR family</fullName>
    </submittedName>
</protein>
<dbReference type="Gene3D" id="3.40.50.2300">
    <property type="match status" value="1"/>
</dbReference>
<feature type="domain" description="HTH luxR-type" evidence="4">
    <location>
        <begin position="148"/>
        <end position="213"/>
    </location>
</feature>
<dbReference type="eggNOG" id="COG2197">
    <property type="taxonomic scope" value="Bacteria"/>
</dbReference>
<dbReference type="Pfam" id="PF00196">
    <property type="entry name" value="GerE"/>
    <property type="match status" value="1"/>
</dbReference>
<dbReference type="InterPro" id="IPR039420">
    <property type="entry name" value="WalR-like"/>
</dbReference>
<dbReference type="STRING" id="897.B2D07_08970"/>
<dbReference type="PRINTS" id="PR00038">
    <property type="entry name" value="HTHLUXR"/>
</dbReference>
<dbReference type="AlphaFoldDB" id="S7TWW4"/>
<evidence type="ECO:0000259" key="4">
    <source>
        <dbReference type="PROSITE" id="PS50043"/>
    </source>
</evidence>
<dbReference type="InterPro" id="IPR016032">
    <property type="entry name" value="Sig_transdc_resp-reg_C-effctor"/>
</dbReference>
<dbReference type="InterPro" id="IPR000792">
    <property type="entry name" value="Tscrpt_reg_LuxR_C"/>
</dbReference>
<sequence>MEKKRIIIAEDNTLLREGIRLMIESDDALEIAGEAEDGLSAVRCVSKCSHDLVLLDLSMPKMNGIAALKEIKRLSPKTKILALTIHDSEEYILEVFRSGAEGYCLKDSTQEELLRAIHVVLSGKNFISPGIAGKVLEGYIESRKTLKSETPWDTLTQREREVLKLVGEGYTSKEIARFLFISPKTVEKHRSNIMQKLNIHNASALTAYAIEKGLVARN</sequence>
<reference evidence="6 7" key="1">
    <citation type="journal article" date="2013" name="Genome Announc.">
        <title>Draft genome sequences for three mercury-methylating, sulfate-reducing bacteria.</title>
        <authorList>
            <person name="Brown S.D."/>
            <person name="Hurt R.A.Jr."/>
            <person name="Gilmour C.C."/>
            <person name="Elias D.A."/>
        </authorList>
    </citation>
    <scope>NUCLEOTIDE SEQUENCE [LARGE SCALE GENOMIC DNA]</scope>
    <source>
        <strain evidence="6 7">DSM 2059</strain>
    </source>
</reference>
<evidence type="ECO:0000313" key="6">
    <source>
        <dbReference type="EMBL" id="EPR41566.1"/>
    </source>
</evidence>
<dbReference type="PANTHER" id="PTHR43214:SF43">
    <property type="entry name" value="TWO-COMPONENT RESPONSE REGULATOR"/>
    <property type="match status" value="1"/>
</dbReference>
<dbReference type="GO" id="GO:0006355">
    <property type="term" value="P:regulation of DNA-templated transcription"/>
    <property type="evidence" value="ECO:0007669"/>
    <property type="project" value="InterPro"/>
</dbReference>
<keyword evidence="7" id="KW-1185">Reference proteome</keyword>
<evidence type="ECO:0000313" key="7">
    <source>
        <dbReference type="Proteomes" id="UP000014977"/>
    </source>
</evidence>
<dbReference type="SUPFAM" id="SSF52172">
    <property type="entry name" value="CheY-like"/>
    <property type="match status" value="1"/>
</dbReference>
<dbReference type="GO" id="GO:0003677">
    <property type="term" value="F:DNA binding"/>
    <property type="evidence" value="ECO:0007669"/>
    <property type="project" value="UniProtKB-KW"/>
</dbReference>
<accession>S7TWW4</accession>
<dbReference type="EMBL" id="ATHJ01000074">
    <property type="protein sequence ID" value="EPR41566.1"/>
    <property type="molecule type" value="Genomic_DNA"/>
</dbReference>
<dbReference type="PROSITE" id="PS00622">
    <property type="entry name" value="HTH_LUXR_1"/>
    <property type="match status" value="1"/>
</dbReference>
<dbReference type="OrthoDB" id="9780312at2"/>
<dbReference type="Pfam" id="PF00072">
    <property type="entry name" value="Response_reg"/>
    <property type="match status" value="1"/>
</dbReference>
<keyword evidence="1 3" id="KW-0597">Phosphoprotein</keyword>
<evidence type="ECO:0000256" key="3">
    <source>
        <dbReference type="PROSITE-ProRule" id="PRU00169"/>
    </source>
</evidence>
<dbReference type="RefSeq" id="WP_020876430.1">
    <property type="nucleotide sequence ID" value="NZ_ATHJ01000074.1"/>
</dbReference>
<organism evidence="6 7">
    <name type="scientific">Desulfococcus multivorans DSM 2059</name>
    <dbReference type="NCBI Taxonomy" id="1121405"/>
    <lineage>
        <taxon>Bacteria</taxon>
        <taxon>Pseudomonadati</taxon>
        <taxon>Thermodesulfobacteriota</taxon>
        <taxon>Desulfobacteria</taxon>
        <taxon>Desulfobacterales</taxon>
        <taxon>Desulfococcaceae</taxon>
        <taxon>Desulfococcus</taxon>
    </lineage>
</organism>
<dbReference type="GO" id="GO:0000160">
    <property type="term" value="P:phosphorelay signal transduction system"/>
    <property type="evidence" value="ECO:0007669"/>
    <property type="project" value="InterPro"/>
</dbReference>
<gene>
    <name evidence="6" type="ORF">dsmv_1999</name>
</gene>
<dbReference type="SMART" id="SM00448">
    <property type="entry name" value="REC"/>
    <property type="match status" value="1"/>
</dbReference>
<proteinExistence type="predicted"/>
<dbReference type="Proteomes" id="UP000014977">
    <property type="component" value="Unassembled WGS sequence"/>
</dbReference>
<evidence type="ECO:0000259" key="5">
    <source>
        <dbReference type="PROSITE" id="PS50110"/>
    </source>
</evidence>
<dbReference type="InterPro" id="IPR001789">
    <property type="entry name" value="Sig_transdc_resp-reg_receiver"/>
</dbReference>
<evidence type="ECO:0000256" key="1">
    <source>
        <dbReference type="ARBA" id="ARBA00022553"/>
    </source>
</evidence>
<dbReference type="PANTHER" id="PTHR43214">
    <property type="entry name" value="TWO-COMPONENT RESPONSE REGULATOR"/>
    <property type="match status" value="1"/>
</dbReference>
<keyword evidence="2" id="KW-0238">DNA-binding</keyword>
<dbReference type="PROSITE" id="PS50043">
    <property type="entry name" value="HTH_LUXR_2"/>
    <property type="match status" value="1"/>
</dbReference>
<dbReference type="PROSITE" id="PS50110">
    <property type="entry name" value="RESPONSE_REGULATORY"/>
    <property type="match status" value="1"/>
</dbReference>
<evidence type="ECO:0000256" key="2">
    <source>
        <dbReference type="ARBA" id="ARBA00023125"/>
    </source>
</evidence>
<comment type="caution">
    <text evidence="6">The sequence shown here is derived from an EMBL/GenBank/DDBJ whole genome shotgun (WGS) entry which is preliminary data.</text>
</comment>